<evidence type="ECO:0000313" key="1">
    <source>
        <dbReference type="EMBL" id="KAE8351079.1"/>
    </source>
</evidence>
<accession>A0A5N6Z2Z1</accession>
<name>A0A5N6Z2Z1_9EURO</name>
<dbReference type="EMBL" id="ML739188">
    <property type="protein sequence ID" value="KAE8351079.1"/>
    <property type="molecule type" value="Genomic_DNA"/>
</dbReference>
<proteinExistence type="predicted"/>
<gene>
    <name evidence="1" type="ORF">BDV28DRAFT_137865</name>
</gene>
<reference evidence="2" key="1">
    <citation type="submission" date="2019-04" db="EMBL/GenBank/DDBJ databases">
        <title>Friends and foes A comparative genomics studyof 23 Aspergillus species from section Flavi.</title>
        <authorList>
            <consortium name="DOE Joint Genome Institute"/>
            <person name="Kjaerbolling I."/>
            <person name="Vesth T."/>
            <person name="Frisvad J.C."/>
            <person name="Nybo J.L."/>
            <person name="Theobald S."/>
            <person name="Kildgaard S."/>
            <person name="Isbrandt T."/>
            <person name="Kuo A."/>
            <person name="Sato A."/>
            <person name="Lyhne E.K."/>
            <person name="Kogle M.E."/>
            <person name="Wiebenga A."/>
            <person name="Kun R.S."/>
            <person name="Lubbers R.J."/>
            <person name="Makela M.R."/>
            <person name="Barry K."/>
            <person name="Chovatia M."/>
            <person name="Clum A."/>
            <person name="Daum C."/>
            <person name="Haridas S."/>
            <person name="He G."/>
            <person name="LaButti K."/>
            <person name="Lipzen A."/>
            <person name="Mondo S."/>
            <person name="Riley R."/>
            <person name="Salamov A."/>
            <person name="Simmons B.A."/>
            <person name="Magnuson J.K."/>
            <person name="Henrissat B."/>
            <person name="Mortensen U.H."/>
            <person name="Larsen T.O."/>
            <person name="Devries R.P."/>
            <person name="Grigoriev I.V."/>
            <person name="Machida M."/>
            <person name="Baker S.E."/>
            <person name="Andersen M.R."/>
        </authorList>
    </citation>
    <scope>NUCLEOTIDE SEQUENCE [LARGE SCALE GENOMIC DNA]</scope>
    <source>
        <strain evidence="2">CBS 553.77</strain>
    </source>
</reference>
<dbReference type="Proteomes" id="UP000327118">
    <property type="component" value="Unassembled WGS sequence"/>
</dbReference>
<keyword evidence="2" id="KW-1185">Reference proteome</keyword>
<sequence>MIFFRYILLLSTPSTRMVISESIDDGALSLGFTTELSGYSPPGDFRWELLPLR</sequence>
<evidence type="ECO:0000313" key="2">
    <source>
        <dbReference type="Proteomes" id="UP000327118"/>
    </source>
</evidence>
<organism evidence="1 2">
    <name type="scientific">Aspergillus coremiiformis</name>
    <dbReference type="NCBI Taxonomy" id="138285"/>
    <lineage>
        <taxon>Eukaryota</taxon>
        <taxon>Fungi</taxon>
        <taxon>Dikarya</taxon>
        <taxon>Ascomycota</taxon>
        <taxon>Pezizomycotina</taxon>
        <taxon>Eurotiomycetes</taxon>
        <taxon>Eurotiomycetidae</taxon>
        <taxon>Eurotiales</taxon>
        <taxon>Aspergillaceae</taxon>
        <taxon>Aspergillus</taxon>
        <taxon>Aspergillus subgen. Circumdati</taxon>
    </lineage>
</organism>
<protein>
    <submittedName>
        <fullName evidence="1">Uncharacterized protein</fullName>
    </submittedName>
</protein>
<dbReference type="AlphaFoldDB" id="A0A5N6Z2Z1"/>